<name>A0ABQ9IYM9_9CUCU</name>
<reference evidence="1" key="1">
    <citation type="journal article" date="2023" name="Insect Mol. Biol.">
        <title>Genome sequencing provides insights into the evolution of gene families encoding plant cell wall-degrading enzymes in longhorned beetles.</title>
        <authorList>
            <person name="Shin N.R."/>
            <person name="Okamura Y."/>
            <person name="Kirsch R."/>
            <person name="Pauchet Y."/>
        </authorList>
    </citation>
    <scope>NUCLEOTIDE SEQUENCE</scope>
    <source>
        <strain evidence="1">MMC_N1</strain>
    </source>
</reference>
<organism evidence="1 2">
    <name type="scientific">Molorchus minor</name>
    <dbReference type="NCBI Taxonomy" id="1323400"/>
    <lineage>
        <taxon>Eukaryota</taxon>
        <taxon>Metazoa</taxon>
        <taxon>Ecdysozoa</taxon>
        <taxon>Arthropoda</taxon>
        <taxon>Hexapoda</taxon>
        <taxon>Insecta</taxon>
        <taxon>Pterygota</taxon>
        <taxon>Neoptera</taxon>
        <taxon>Endopterygota</taxon>
        <taxon>Coleoptera</taxon>
        <taxon>Polyphaga</taxon>
        <taxon>Cucujiformia</taxon>
        <taxon>Chrysomeloidea</taxon>
        <taxon>Cerambycidae</taxon>
        <taxon>Lamiinae</taxon>
        <taxon>Monochamini</taxon>
        <taxon>Molorchus</taxon>
    </lineage>
</organism>
<comment type="caution">
    <text evidence="1">The sequence shown here is derived from an EMBL/GenBank/DDBJ whole genome shotgun (WGS) entry which is preliminary data.</text>
</comment>
<sequence length="75" mass="8400">MIAVVCQSLLQVSKSNSREVTLTDVERETSGEFKCEVSADAPRFHTDIRSAHLLVAGSVIKFSYTSLRKWLVPME</sequence>
<gene>
    <name evidence="1" type="ORF">NQ317_007715</name>
</gene>
<evidence type="ECO:0000313" key="1">
    <source>
        <dbReference type="EMBL" id="KAJ8968953.1"/>
    </source>
</evidence>
<accession>A0ABQ9IYM9</accession>
<protein>
    <submittedName>
        <fullName evidence="1">Uncharacterized protein</fullName>
    </submittedName>
</protein>
<dbReference type="EMBL" id="JAPWTJ010001900">
    <property type="protein sequence ID" value="KAJ8968953.1"/>
    <property type="molecule type" value="Genomic_DNA"/>
</dbReference>
<proteinExistence type="predicted"/>
<dbReference type="PANTHER" id="PTHR21261">
    <property type="entry name" value="BEAT PROTEIN"/>
    <property type="match status" value="1"/>
</dbReference>
<dbReference type="Proteomes" id="UP001162164">
    <property type="component" value="Unassembled WGS sequence"/>
</dbReference>
<dbReference type="PANTHER" id="PTHR21261:SF17">
    <property type="entry name" value="BEAT VI"/>
    <property type="match status" value="1"/>
</dbReference>
<evidence type="ECO:0000313" key="2">
    <source>
        <dbReference type="Proteomes" id="UP001162164"/>
    </source>
</evidence>
<keyword evidence="2" id="KW-1185">Reference proteome</keyword>